<dbReference type="Gene3D" id="3.30.230.10">
    <property type="match status" value="1"/>
</dbReference>
<protein>
    <recommendedName>
        <fullName evidence="7 8">Ribonuclease P protein component</fullName>
        <shortName evidence="7">RNase P protein</shortName>
        <shortName evidence="7">RNaseP protein</shortName>
        <ecNumber evidence="7 8">3.1.26.5</ecNumber>
    </recommendedName>
    <alternativeName>
        <fullName evidence="7">Protein C5</fullName>
    </alternativeName>
</protein>
<dbReference type="InterPro" id="IPR014721">
    <property type="entry name" value="Ribsml_uS5_D2-typ_fold_subgr"/>
</dbReference>
<dbReference type="PROSITE" id="PS00648">
    <property type="entry name" value="RIBONUCLEASE_P"/>
    <property type="match status" value="1"/>
</dbReference>
<dbReference type="HAMAP" id="MF_00227">
    <property type="entry name" value="RNase_P"/>
    <property type="match status" value="1"/>
</dbReference>
<evidence type="ECO:0000313" key="9">
    <source>
        <dbReference type="EMBL" id="MBO8465715.1"/>
    </source>
</evidence>
<dbReference type="Proteomes" id="UP000823597">
    <property type="component" value="Unassembled WGS sequence"/>
</dbReference>
<evidence type="ECO:0000256" key="8">
    <source>
        <dbReference type="NCBIfam" id="TIGR00188"/>
    </source>
</evidence>
<comment type="subunit">
    <text evidence="7">Consists of a catalytic RNA component (M1 or rnpB) and a protein subunit.</text>
</comment>
<dbReference type="AlphaFoldDB" id="A0A9D9I4Y3"/>
<keyword evidence="6 7" id="KW-0694">RNA-binding</keyword>
<dbReference type="GO" id="GO:0000049">
    <property type="term" value="F:tRNA binding"/>
    <property type="evidence" value="ECO:0007669"/>
    <property type="project" value="UniProtKB-UniRule"/>
</dbReference>
<dbReference type="EMBL" id="JADIME010000076">
    <property type="protein sequence ID" value="MBO8465715.1"/>
    <property type="molecule type" value="Genomic_DNA"/>
</dbReference>
<name>A0A9D9I4Y3_9BACT</name>
<evidence type="ECO:0000256" key="2">
    <source>
        <dbReference type="ARBA" id="ARBA00022694"/>
    </source>
</evidence>
<dbReference type="InterPro" id="IPR020568">
    <property type="entry name" value="Ribosomal_Su5_D2-typ_SF"/>
</dbReference>
<dbReference type="InterPro" id="IPR000100">
    <property type="entry name" value="RNase_P"/>
</dbReference>
<dbReference type="GO" id="GO:0042781">
    <property type="term" value="F:3'-tRNA processing endoribonuclease activity"/>
    <property type="evidence" value="ECO:0007669"/>
    <property type="project" value="TreeGrafter"/>
</dbReference>
<organism evidence="9 10">
    <name type="scientific">Candidatus Merdivivens pullistercoris</name>
    <dbReference type="NCBI Taxonomy" id="2840873"/>
    <lineage>
        <taxon>Bacteria</taxon>
        <taxon>Pseudomonadati</taxon>
        <taxon>Bacteroidota</taxon>
        <taxon>Bacteroidia</taxon>
        <taxon>Bacteroidales</taxon>
        <taxon>Muribaculaceae</taxon>
        <taxon>Muribaculaceae incertae sedis</taxon>
        <taxon>Candidatus Merdivivens</taxon>
    </lineage>
</organism>
<dbReference type="NCBIfam" id="TIGR00188">
    <property type="entry name" value="rnpA"/>
    <property type="match status" value="1"/>
</dbReference>
<accession>A0A9D9I4Y3</accession>
<evidence type="ECO:0000256" key="5">
    <source>
        <dbReference type="ARBA" id="ARBA00022801"/>
    </source>
</evidence>
<comment type="similarity">
    <text evidence="7">Belongs to the RnpA family.</text>
</comment>
<dbReference type="EC" id="3.1.26.5" evidence="7 8"/>
<dbReference type="Pfam" id="PF00825">
    <property type="entry name" value="Ribonuclease_P"/>
    <property type="match status" value="1"/>
</dbReference>
<sequence>MAGNETKGGPHEDRRLRKSERICLKNDITRLFKEGRYLSAGGFRCCYVKNNGKDFNRIMISVPKRNFKKAVRRNLLKRRIREAYRNNKHLLPVPEQGSDMLIIYTNNNVRTSEDITRGIKELLARLSGNAAGLEEGRKKNPCISADIPG</sequence>
<dbReference type="GO" id="GO:0004526">
    <property type="term" value="F:ribonuclease P activity"/>
    <property type="evidence" value="ECO:0007669"/>
    <property type="project" value="UniProtKB-UniRule"/>
</dbReference>
<proteinExistence type="inferred from homology"/>
<reference evidence="9" key="2">
    <citation type="journal article" date="2021" name="PeerJ">
        <title>Extensive microbial diversity within the chicken gut microbiome revealed by metagenomics and culture.</title>
        <authorList>
            <person name="Gilroy R."/>
            <person name="Ravi A."/>
            <person name="Getino M."/>
            <person name="Pursley I."/>
            <person name="Horton D.L."/>
            <person name="Alikhan N.F."/>
            <person name="Baker D."/>
            <person name="Gharbi K."/>
            <person name="Hall N."/>
            <person name="Watson M."/>
            <person name="Adriaenssens E.M."/>
            <person name="Foster-Nyarko E."/>
            <person name="Jarju S."/>
            <person name="Secka A."/>
            <person name="Antonio M."/>
            <person name="Oren A."/>
            <person name="Chaudhuri R.R."/>
            <person name="La Ragione R."/>
            <person name="Hildebrand F."/>
            <person name="Pallen M.J."/>
        </authorList>
    </citation>
    <scope>NUCLEOTIDE SEQUENCE</scope>
    <source>
        <strain evidence="9">10037</strain>
    </source>
</reference>
<keyword evidence="4 7" id="KW-0255">Endonuclease</keyword>
<keyword evidence="3 7" id="KW-0540">Nuclease</keyword>
<evidence type="ECO:0000256" key="1">
    <source>
        <dbReference type="ARBA" id="ARBA00002663"/>
    </source>
</evidence>
<evidence type="ECO:0000256" key="4">
    <source>
        <dbReference type="ARBA" id="ARBA00022759"/>
    </source>
</evidence>
<comment type="function">
    <text evidence="1 7">RNaseP catalyzes the removal of the 5'-leader sequence from pre-tRNA to produce the mature 5'-terminus. It can also cleave other RNA substrates such as 4.5S RNA. The protein component plays an auxiliary but essential role in vivo by binding to the 5'-leader sequence and broadening the substrate specificity of the ribozyme.</text>
</comment>
<evidence type="ECO:0000256" key="3">
    <source>
        <dbReference type="ARBA" id="ARBA00022722"/>
    </source>
</evidence>
<reference evidence="9" key="1">
    <citation type="submission" date="2020-10" db="EMBL/GenBank/DDBJ databases">
        <authorList>
            <person name="Gilroy R."/>
        </authorList>
    </citation>
    <scope>NUCLEOTIDE SEQUENCE</scope>
    <source>
        <strain evidence="9">10037</strain>
    </source>
</reference>
<gene>
    <name evidence="7 9" type="primary">rnpA</name>
    <name evidence="9" type="ORF">IAB93_06945</name>
</gene>
<comment type="catalytic activity">
    <reaction evidence="7">
        <text>Endonucleolytic cleavage of RNA, removing 5'-extranucleotides from tRNA precursor.</text>
        <dbReference type="EC" id="3.1.26.5"/>
    </reaction>
</comment>
<evidence type="ECO:0000313" key="10">
    <source>
        <dbReference type="Proteomes" id="UP000823597"/>
    </source>
</evidence>
<comment type="caution">
    <text evidence="9">The sequence shown here is derived from an EMBL/GenBank/DDBJ whole genome shotgun (WGS) entry which is preliminary data.</text>
</comment>
<dbReference type="PANTHER" id="PTHR33992:SF1">
    <property type="entry name" value="RIBONUCLEASE P PROTEIN COMPONENT"/>
    <property type="match status" value="1"/>
</dbReference>
<dbReference type="PANTHER" id="PTHR33992">
    <property type="entry name" value="RIBONUCLEASE P PROTEIN COMPONENT"/>
    <property type="match status" value="1"/>
</dbReference>
<keyword evidence="5 7" id="KW-0378">Hydrolase</keyword>
<dbReference type="GO" id="GO:0030677">
    <property type="term" value="C:ribonuclease P complex"/>
    <property type="evidence" value="ECO:0007669"/>
    <property type="project" value="TreeGrafter"/>
</dbReference>
<keyword evidence="2 7" id="KW-0819">tRNA processing</keyword>
<dbReference type="SUPFAM" id="SSF54211">
    <property type="entry name" value="Ribosomal protein S5 domain 2-like"/>
    <property type="match status" value="1"/>
</dbReference>
<evidence type="ECO:0000256" key="6">
    <source>
        <dbReference type="ARBA" id="ARBA00022884"/>
    </source>
</evidence>
<dbReference type="InterPro" id="IPR020539">
    <property type="entry name" value="RNase_P_CS"/>
</dbReference>
<evidence type="ECO:0000256" key="7">
    <source>
        <dbReference type="HAMAP-Rule" id="MF_00227"/>
    </source>
</evidence>
<dbReference type="GO" id="GO:0001682">
    <property type="term" value="P:tRNA 5'-leader removal"/>
    <property type="evidence" value="ECO:0007669"/>
    <property type="project" value="UniProtKB-UniRule"/>
</dbReference>